<dbReference type="Gene3D" id="3.90.226.10">
    <property type="entry name" value="2-enoyl-CoA Hydratase, Chain A, domain 1"/>
    <property type="match status" value="1"/>
</dbReference>
<dbReference type="PANTHER" id="PTHR33209">
    <property type="entry name" value="PROTEASE 4"/>
    <property type="match status" value="1"/>
</dbReference>
<gene>
    <name evidence="6" type="ORF">AB4M04_26125</name>
</gene>
<feature type="domain" description="Peptidase S49" evidence="5">
    <location>
        <begin position="3"/>
        <end position="80"/>
    </location>
</feature>
<comment type="caution">
    <text evidence="6">The sequence shown here is derived from an EMBL/GenBank/DDBJ whole genome shotgun (WGS) entry which is preliminary data.</text>
</comment>
<evidence type="ECO:0000256" key="1">
    <source>
        <dbReference type="ARBA" id="ARBA00008683"/>
    </source>
</evidence>
<feature type="non-terminal residue" evidence="6">
    <location>
        <position position="1"/>
    </location>
</feature>
<dbReference type="Pfam" id="PF01343">
    <property type="entry name" value="Peptidase_S49"/>
    <property type="match status" value="1"/>
</dbReference>
<dbReference type="PANTHER" id="PTHR33209:SF1">
    <property type="entry name" value="PEPTIDASE S49 DOMAIN-CONTAINING PROTEIN"/>
    <property type="match status" value="1"/>
</dbReference>
<evidence type="ECO:0000256" key="4">
    <source>
        <dbReference type="ARBA" id="ARBA00022825"/>
    </source>
</evidence>
<reference evidence="6 7" key="1">
    <citation type="submission" date="2024-07" db="EMBL/GenBank/DDBJ databases">
        <title>Genomes of novel Serratia strains from suburban soil.</title>
        <authorList>
            <person name="Markert E.X."/>
            <person name="Severe K."/>
            <person name="Severe L."/>
            <person name="Twing K.I."/>
            <person name="Ward L.M."/>
        </authorList>
    </citation>
    <scope>NUCLEOTIDE SEQUENCE [LARGE SCALE GENOMIC DNA]</scope>
    <source>
        <strain evidence="6 7">3C-UT</strain>
    </source>
</reference>
<dbReference type="InterPro" id="IPR029045">
    <property type="entry name" value="ClpP/crotonase-like_dom_sf"/>
</dbReference>
<dbReference type="RefSeq" id="WP_368454648.1">
    <property type="nucleotide sequence ID" value="NZ_JBFQXQ010000126.1"/>
</dbReference>
<protein>
    <submittedName>
        <fullName evidence="6">S49 family peptidase</fullName>
    </submittedName>
</protein>
<proteinExistence type="inferred from homology"/>
<evidence type="ECO:0000259" key="5">
    <source>
        <dbReference type="Pfam" id="PF01343"/>
    </source>
</evidence>
<keyword evidence="2" id="KW-0645">Protease</keyword>
<name>A0ABV3UPP0_9GAMM</name>
<evidence type="ECO:0000256" key="2">
    <source>
        <dbReference type="ARBA" id="ARBA00022670"/>
    </source>
</evidence>
<dbReference type="InterPro" id="IPR002142">
    <property type="entry name" value="Peptidase_S49"/>
</dbReference>
<sequence>AVTKALPPEFSQIMQLNIEKGYQNVIDLVAKSRKMTPQQVEQIAQGHVWLGSDAKTNGLVDQLGDSDDAVKKDAELAQLKQWQINWIVDTRSLTDMDLSQFGASIHAMLPAVIQSLLPAPLASLAMEGKT</sequence>
<evidence type="ECO:0000256" key="3">
    <source>
        <dbReference type="ARBA" id="ARBA00022801"/>
    </source>
</evidence>
<accession>A0ABV3UPP0</accession>
<dbReference type="SUPFAM" id="SSF52096">
    <property type="entry name" value="ClpP/crotonase"/>
    <property type="match status" value="1"/>
</dbReference>
<keyword evidence="3" id="KW-0378">Hydrolase</keyword>
<keyword evidence="4" id="KW-0720">Serine protease</keyword>
<feature type="non-terminal residue" evidence="6">
    <location>
        <position position="130"/>
    </location>
</feature>
<organism evidence="6 7">
    <name type="scientific">Serratia quinivorans</name>
    <dbReference type="NCBI Taxonomy" id="137545"/>
    <lineage>
        <taxon>Bacteria</taxon>
        <taxon>Pseudomonadati</taxon>
        <taxon>Pseudomonadota</taxon>
        <taxon>Gammaproteobacteria</taxon>
        <taxon>Enterobacterales</taxon>
        <taxon>Yersiniaceae</taxon>
        <taxon>Serratia</taxon>
    </lineage>
</organism>
<dbReference type="Proteomes" id="UP001558101">
    <property type="component" value="Unassembled WGS sequence"/>
</dbReference>
<keyword evidence="7" id="KW-1185">Reference proteome</keyword>
<evidence type="ECO:0000313" key="6">
    <source>
        <dbReference type="EMBL" id="MEX3175526.1"/>
    </source>
</evidence>
<evidence type="ECO:0000313" key="7">
    <source>
        <dbReference type="Proteomes" id="UP001558101"/>
    </source>
</evidence>
<dbReference type="EMBL" id="JBFQXQ010000126">
    <property type="protein sequence ID" value="MEX3175526.1"/>
    <property type="molecule type" value="Genomic_DNA"/>
</dbReference>
<comment type="similarity">
    <text evidence="1">Belongs to the peptidase S49 family.</text>
</comment>